<evidence type="ECO:0008006" key="5">
    <source>
        <dbReference type="Google" id="ProtNLM"/>
    </source>
</evidence>
<organism evidence="3 4">
    <name type="scientific">Saccharothrix espanaensis (strain ATCC 51144 / DSM 44229 / JCM 9112 / NBRC 15066 / NRRL 15764)</name>
    <dbReference type="NCBI Taxonomy" id="1179773"/>
    <lineage>
        <taxon>Bacteria</taxon>
        <taxon>Bacillati</taxon>
        <taxon>Actinomycetota</taxon>
        <taxon>Actinomycetes</taxon>
        <taxon>Pseudonocardiales</taxon>
        <taxon>Pseudonocardiaceae</taxon>
        <taxon>Saccharothrix</taxon>
    </lineage>
</organism>
<dbReference type="PROSITE" id="PS51257">
    <property type="entry name" value="PROKAR_LIPOPROTEIN"/>
    <property type="match status" value="1"/>
</dbReference>
<keyword evidence="4" id="KW-1185">Reference proteome</keyword>
<evidence type="ECO:0000256" key="1">
    <source>
        <dbReference type="SAM" id="MobiDB-lite"/>
    </source>
</evidence>
<dbReference type="STRING" id="1179773.BN6_38930"/>
<name>K0K0W6_SACES</name>
<evidence type="ECO:0000256" key="2">
    <source>
        <dbReference type="SAM" id="SignalP"/>
    </source>
</evidence>
<dbReference type="RefSeq" id="WP_015101294.1">
    <property type="nucleotide sequence ID" value="NC_019673.1"/>
</dbReference>
<dbReference type="Proteomes" id="UP000006281">
    <property type="component" value="Chromosome"/>
</dbReference>
<feature type="compositionally biased region" description="Low complexity" evidence="1">
    <location>
        <begin position="21"/>
        <end position="50"/>
    </location>
</feature>
<dbReference type="OrthoDB" id="3697882at2"/>
<proteinExistence type="predicted"/>
<feature type="signal peptide" evidence="2">
    <location>
        <begin position="1"/>
        <end position="19"/>
    </location>
</feature>
<dbReference type="HOGENOM" id="CLU_1569559_0_0_11"/>
<protein>
    <recommendedName>
        <fullName evidence="5">Secreted protein</fullName>
    </recommendedName>
</protein>
<feature type="compositionally biased region" description="Pro residues" evidence="1">
    <location>
        <begin position="61"/>
        <end position="76"/>
    </location>
</feature>
<dbReference type="eggNOG" id="ENOG5031QRI">
    <property type="taxonomic scope" value="Bacteria"/>
</dbReference>
<dbReference type="BioCyc" id="SESP1179773:BN6_RS18835-MONOMER"/>
<feature type="chain" id="PRO_5038747488" description="Secreted protein" evidence="2">
    <location>
        <begin position="20"/>
        <end position="170"/>
    </location>
</feature>
<dbReference type="PATRIC" id="fig|1179773.3.peg.3894"/>
<evidence type="ECO:0000313" key="3">
    <source>
        <dbReference type="EMBL" id="CCH31182.1"/>
    </source>
</evidence>
<keyword evidence="2" id="KW-0732">Signal</keyword>
<gene>
    <name evidence="3" type="ordered locus">BN6_38930</name>
</gene>
<accession>K0K0W6</accession>
<reference evidence="3 4" key="1">
    <citation type="journal article" date="2012" name="BMC Genomics">
        <title>Complete genome sequence of Saccharothrix espanaensis DSM 44229T and comparison to the other completely sequenced Pseudonocardiaceae.</title>
        <authorList>
            <person name="Strobel T."/>
            <person name="Al-Dilaimi A."/>
            <person name="Blom J."/>
            <person name="Gessner A."/>
            <person name="Kalinowski J."/>
            <person name="Luzhetska M."/>
            <person name="Puhler A."/>
            <person name="Szczepanowski R."/>
            <person name="Bechthold A."/>
            <person name="Ruckert C."/>
        </authorList>
    </citation>
    <scope>NUCLEOTIDE SEQUENCE [LARGE SCALE GENOMIC DNA]</scope>
    <source>
        <strain evidence="4">ATCC 51144 / DSM 44229 / JCM 9112 / NBRC 15066 / NRRL 15764</strain>
    </source>
</reference>
<sequence>MRIVLFAALVLLAGCTVNVTGSSSTGTTAALPTTATSSPESTGPESTGPEPTNPDTSAPDTPSPEEPTDSPLPLPPIDESAPTRFCDQPFTGALGKPMLAAVVETPSGRLNCDQAGAVLVDYYAERHDPTAGRPPLVVAGMTCNQVPEPALPQVVCTDGADVIYSMWPQT</sequence>
<dbReference type="KEGG" id="sesp:BN6_38930"/>
<dbReference type="AlphaFoldDB" id="K0K0W6"/>
<dbReference type="EMBL" id="HE804045">
    <property type="protein sequence ID" value="CCH31182.1"/>
    <property type="molecule type" value="Genomic_DNA"/>
</dbReference>
<evidence type="ECO:0000313" key="4">
    <source>
        <dbReference type="Proteomes" id="UP000006281"/>
    </source>
</evidence>
<feature type="region of interest" description="Disordered" evidence="1">
    <location>
        <begin position="21"/>
        <end position="88"/>
    </location>
</feature>